<reference evidence="4" key="1">
    <citation type="submission" date="2018-06" db="EMBL/GenBank/DDBJ databases">
        <authorList>
            <person name="Zhirakovskaya E."/>
        </authorList>
    </citation>
    <scope>NUCLEOTIDE SEQUENCE</scope>
</reference>
<dbReference type="AlphaFoldDB" id="A0A3B0UPX4"/>
<keyword evidence="3" id="KW-0342">GTP-binding</keyword>
<dbReference type="GO" id="GO:0005525">
    <property type="term" value="F:GTP binding"/>
    <property type="evidence" value="ECO:0007669"/>
    <property type="project" value="UniProtKB-KW"/>
</dbReference>
<dbReference type="PANTHER" id="PTHR47981:SF20">
    <property type="entry name" value="RAS-RELATED PROTEIN RAB-7A"/>
    <property type="match status" value="1"/>
</dbReference>
<gene>
    <name evidence="4" type="ORF">MNBD_CHLOROFLEXI01-4800</name>
</gene>
<dbReference type="Gene3D" id="3.40.50.300">
    <property type="entry name" value="P-loop containing nucleotide triphosphate hydrolases"/>
    <property type="match status" value="1"/>
</dbReference>
<evidence type="ECO:0000256" key="1">
    <source>
        <dbReference type="ARBA" id="ARBA00006270"/>
    </source>
</evidence>
<evidence type="ECO:0000256" key="2">
    <source>
        <dbReference type="ARBA" id="ARBA00022741"/>
    </source>
</evidence>
<sequence>MTARIPLLKIVVAGDGNVGKTSLIRQYCEGRFEQSRVATIGVDFQTKMVQIKGHSINCLFGIWRGRFIFSRYALGFIVAAERPLWCMM</sequence>
<accession>A0A3B0UPX4</accession>
<evidence type="ECO:0000313" key="4">
    <source>
        <dbReference type="EMBL" id="VAW31190.1"/>
    </source>
</evidence>
<dbReference type="SUPFAM" id="SSF52540">
    <property type="entry name" value="P-loop containing nucleoside triphosphate hydrolases"/>
    <property type="match status" value="1"/>
</dbReference>
<dbReference type="PROSITE" id="PS51419">
    <property type="entry name" value="RAB"/>
    <property type="match status" value="1"/>
</dbReference>
<protein>
    <submittedName>
        <fullName evidence="4">Uncharacterized protein</fullName>
    </submittedName>
</protein>
<dbReference type="EMBL" id="UOEU01000178">
    <property type="protein sequence ID" value="VAW31190.1"/>
    <property type="molecule type" value="Genomic_DNA"/>
</dbReference>
<dbReference type="GO" id="GO:0003924">
    <property type="term" value="F:GTPase activity"/>
    <property type="evidence" value="ECO:0007669"/>
    <property type="project" value="InterPro"/>
</dbReference>
<comment type="similarity">
    <text evidence="1">Belongs to the small GTPase superfamily. Rab family.</text>
</comment>
<proteinExistence type="inferred from homology"/>
<dbReference type="InterPro" id="IPR001806">
    <property type="entry name" value="Small_GTPase"/>
</dbReference>
<dbReference type="InterPro" id="IPR027417">
    <property type="entry name" value="P-loop_NTPase"/>
</dbReference>
<organism evidence="4">
    <name type="scientific">hydrothermal vent metagenome</name>
    <dbReference type="NCBI Taxonomy" id="652676"/>
    <lineage>
        <taxon>unclassified sequences</taxon>
        <taxon>metagenomes</taxon>
        <taxon>ecological metagenomes</taxon>
    </lineage>
</organism>
<dbReference type="Pfam" id="PF00071">
    <property type="entry name" value="Ras"/>
    <property type="match status" value="1"/>
</dbReference>
<name>A0A3B0UPX4_9ZZZZ</name>
<dbReference type="PANTHER" id="PTHR47981">
    <property type="entry name" value="RAB FAMILY"/>
    <property type="match status" value="1"/>
</dbReference>
<dbReference type="SMART" id="SM00175">
    <property type="entry name" value="RAB"/>
    <property type="match status" value="1"/>
</dbReference>
<dbReference type="PRINTS" id="PR00449">
    <property type="entry name" value="RASTRNSFRMNG"/>
</dbReference>
<keyword evidence="2" id="KW-0547">Nucleotide-binding</keyword>
<evidence type="ECO:0000256" key="3">
    <source>
        <dbReference type="ARBA" id="ARBA00023134"/>
    </source>
</evidence>